<gene>
    <name evidence="2" type="ORF">NGB36_24510</name>
</gene>
<feature type="compositionally biased region" description="Basic and acidic residues" evidence="1">
    <location>
        <begin position="15"/>
        <end position="27"/>
    </location>
</feature>
<evidence type="ECO:0000313" key="2">
    <source>
        <dbReference type="EMBL" id="MCQ4083671.1"/>
    </source>
</evidence>
<keyword evidence="3" id="KW-1185">Reference proteome</keyword>
<feature type="region of interest" description="Disordered" evidence="1">
    <location>
        <begin position="1"/>
        <end position="74"/>
    </location>
</feature>
<name>A0ABT1Q157_9ACTN</name>
<organism evidence="2 3">
    <name type="scientific">Streptomyces humicola</name>
    <dbReference type="NCBI Taxonomy" id="2953240"/>
    <lineage>
        <taxon>Bacteria</taxon>
        <taxon>Bacillati</taxon>
        <taxon>Actinomycetota</taxon>
        <taxon>Actinomycetes</taxon>
        <taxon>Kitasatosporales</taxon>
        <taxon>Streptomycetaceae</taxon>
        <taxon>Streptomyces</taxon>
    </lineage>
</organism>
<dbReference type="EMBL" id="JANFNG010000024">
    <property type="protein sequence ID" value="MCQ4083671.1"/>
    <property type="molecule type" value="Genomic_DNA"/>
</dbReference>
<comment type="caution">
    <text evidence="2">The sequence shown here is derived from an EMBL/GenBank/DDBJ whole genome shotgun (WGS) entry which is preliminary data.</text>
</comment>
<sequence>MSDQRESSLSTEDLAQLRDRTREESAPHDAPAFPEEAGTSEQERESVEPQSQAESATAEEEAQQLLTEKDEDSFRERWHEIQNDFVDDPREAVHDADALVADVMQTLAGTFAKHKQDLEAQWNRGNEVDTEELRMALRHYRSFFNRLLTA</sequence>
<accession>A0ABT1Q157</accession>
<evidence type="ECO:0000313" key="3">
    <source>
        <dbReference type="Proteomes" id="UP001057702"/>
    </source>
</evidence>
<dbReference type="Proteomes" id="UP001057702">
    <property type="component" value="Unassembled WGS sequence"/>
</dbReference>
<reference evidence="2" key="1">
    <citation type="submission" date="2022-06" db="EMBL/GenBank/DDBJ databases">
        <title>Draft genome sequence of Streptomyces sp. RB6PN25 isolated from peat swamp forest in Thailand.</title>
        <authorList>
            <person name="Duangmal K."/>
            <person name="Klaysubun C."/>
        </authorList>
    </citation>
    <scope>NUCLEOTIDE SEQUENCE</scope>
    <source>
        <strain evidence="2">RB6PN25</strain>
    </source>
</reference>
<proteinExistence type="predicted"/>
<evidence type="ECO:0000256" key="1">
    <source>
        <dbReference type="SAM" id="MobiDB-lite"/>
    </source>
</evidence>
<dbReference type="RefSeq" id="WP_255922664.1">
    <property type="nucleotide sequence ID" value="NZ_JANFNG010000024.1"/>
</dbReference>
<protein>
    <submittedName>
        <fullName evidence="2">Uncharacterized protein</fullName>
    </submittedName>
</protein>